<dbReference type="InterPro" id="IPR001806">
    <property type="entry name" value="Small_GTPase"/>
</dbReference>
<evidence type="ECO:0000259" key="7">
    <source>
        <dbReference type="PROSITE" id="PS51490"/>
    </source>
</evidence>
<evidence type="ECO:0000256" key="3">
    <source>
        <dbReference type="ARBA" id="ARBA00022741"/>
    </source>
</evidence>
<dbReference type="EMBL" id="QLLG01000209">
    <property type="protein sequence ID" value="RMX66279.1"/>
    <property type="molecule type" value="Genomic_DNA"/>
</dbReference>
<dbReference type="Proteomes" id="UP000282087">
    <property type="component" value="Unassembled WGS sequence"/>
</dbReference>
<evidence type="ECO:0000256" key="5">
    <source>
        <dbReference type="ARBA" id="ARBA00023134"/>
    </source>
</evidence>
<dbReference type="GO" id="GO:0005886">
    <property type="term" value="C:plasma membrane"/>
    <property type="evidence" value="ECO:0007669"/>
    <property type="project" value="UniProtKB-SubCell"/>
</dbReference>
<protein>
    <recommendedName>
        <fullName evidence="7">KHA domain-containing protein</fullName>
    </recommendedName>
</protein>
<evidence type="ECO:0000256" key="2">
    <source>
        <dbReference type="ARBA" id="ARBA00022475"/>
    </source>
</evidence>
<dbReference type="Pfam" id="PF11834">
    <property type="entry name" value="KHA"/>
    <property type="match status" value="1"/>
</dbReference>
<keyword evidence="3" id="KW-0547">Nucleotide-binding</keyword>
<evidence type="ECO:0000313" key="11">
    <source>
        <dbReference type="Proteomes" id="UP000286097"/>
    </source>
</evidence>
<keyword evidence="4" id="KW-0378">Hydrolase</keyword>
<dbReference type="SUPFAM" id="SSF52540">
    <property type="entry name" value="P-loop containing nucleoside triphosphate hydrolases"/>
    <property type="match status" value="1"/>
</dbReference>
<evidence type="ECO:0000313" key="9">
    <source>
        <dbReference type="EMBL" id="RQM15577.1"/>
    </source>
</evidence>
<evidence type="ECO:0000256" key="6">
    <source>
        <dbReference type="ARBA" id="ARBA00023136"/>
    </source>
</evidence>
<dbReference type="InterPro" id="IPR020849">
    <property type="entry name" value="Small_GTPase_Ras-type"/>
</dbReference>
<dbReference type="GO" id="GO:0003924">
    <property type="term" value="F:GTPase activity"/>
    <property type="evidence" value="ECO:0007669"/>
    <property type="project" value="InterPro"/>
</dbReference>
<dbReference type="Proteomes" id="UP000286097">
    <property type="component" value="Unassembled WGS sequence"/>
</dbReference>
<dbReference type="VEuPathDB" id="FungiDB:DD237_003861"/>
<dbReference type="PRINTS" id="PR00449">
    <property type="entry name" value="RASTRNSFRMNG"/>
</dbReference>
<evidence type="ECO:0000256" key="1">
    <source>
        <dbReference type="ARBA" id="ARBA00004236"/>
    </source>
</evidence>
<comment type="caution">
    <text evidence="8">The sequence shown here is derived from an EMBL/GenBank/DDBJ whole genome shotgun (WGS) entry which is preliminary data.</text>
</comment>
<dbReference type="Gene3D" id="3.40.50.300">
    <property type="entry name" value="P-loop containing nucleotide triphosphate hydrolases"/>
    <property type="match status" value="1"/>
</dbReference>
<proteinExistence type="predicted"/>
<dbReference type="EMBL" id="QKXF01000152">
    <property type="protein sequence ID" value="RQM15577.1"/>
    <property type="molecule type" value="Genomic_DNA"/>
</dbReference>
<dbReference type="CDD" id="cd00876">
    <property type="entry name" value="Ras"/>
    <property type="match status" value="1"/>
</dbReference>
<keyword evidence="5" id="KW-0342">GTP-binding</keyword>
<gene>
    <name evidence="9" type="ORF">DD237_003861</name>
    <name evidence="8" type="ORF">DD238_003097</name>
</gene>
<dbReference type="GO" id="GO:0035556">
    <property type="term" value="P:intracellular signal transduction"/>
    <property type="evidence" value="ECO:0007669"/>
    <property type="project" value="InterPro"/>
</dbReference>
<dbReference type="PANTHER" id="PTHR24070">
    <property type="entry name" value="RAS, DI-RAS, AND RHEB FAMILY MEMBERS OF SMALL GTPASE SUPERFAMILY"/>
    <property type="match status" value="1"/>
</dbReference>
<dbReference type="GO" id="GO:0005525">
    <property type="term" value="F:GTP binding"/>
    <property type="evidence" value="ECO:0007669"/>
    <property type="project" value="UniProtKB-KW"/>
</dbReference>
<keyword evidence="10" id="KW-1185">Reference proteome</keyword>
<dbReference type="STRING" id="542832.A0A3M6VHZ9"/>
<comment type="subcellular location">
    <subcellularLocation>
        <location evidence="1">Cell membrane</location>
    </subcellularLocation>
</comment>
<organism evidence="8 10">
    <name type="scientific">Peronospora effusa</name>
    <dbReference type="NCBI Taxonomy" id="542832"/>
    <lineage>
        <taxon>Eukaryota</taxon>
        <taxon>Sar</taxon>
        <taxon>Stramenopiles</taxon>
        <taxon>Oomycota</taxon>
        <taxon>Peronosporomycetes</taxon>
        <taxon>Peronosporales</taxon>
        <taxon>Peronosporaceae</taxon>
        <taxon>Peronospora</taxon>
    </lineage>
</organism>
<dbReference type="AlphaFoldDB" id="A0A3M6VHZ9"/>
<dbReference type="PROSITE" id="PS51490">
    <property type="entry name" value="KHA"/>
    <property type="match status" value="1"/>
</dbReference>
<dbReference type="GO" id="GO:0061118">
    <property type="term" value="P:regulation of positive chemotaxis to cAMP"/>
    <property type="evidence" value="ECO:0007669"/>
    <property type="project" value="UniProtKB-ARBA"/>
</dbReference>
<keyword evidence="2" id="KW-1003">Cell membrane</keyword>
<dbReference type="SMART" id="SM00173">
    <property type="entry name" value="RAS"/>
    <property type="match status" value="1"/>
</dbReference>
<dbReference type="FunFam" id="3.40.50.300:FF:001763">
    <property type="entry name" value="Ras family gtpase"/>
    <property type="match status" value="1"/>
</dbReference>
<name>A0A3M6VHZ9_9STRA</name>
<dbReference type="PROSITE" id="PS51421">
    <property type="entry name" value="RAS"/>
    <property type="match status" value="1"/>
</dbReference>
<dbReference type="Pfam" id="PF00071">
    <property type="entry name" value="Ras"/>
    <property type="match status" value="1"/>
</dbReference>
<accession>A0A3M6VHZ9</accession>
<sequence length="269" mass="30489">MTEMRLFIYRNEAGSEGKVMNVKTKDNIARLKKGASKKSGLRAKRLFLASGAEISDVNELQNNDTLYVSQGEPFYKALGPTCQHETFHMSVLGSGGVGKSALTLRFVRDYFAKDWDPTIEDAYRKAITVDERLCMLEILDTAGQDDFESLRGQWMMDKDGYIFVYSMDSRISLHELQPFFALHLHINECSRPLPPIILVANKKDVVDCDSSKCKVSTEEGRRIAHSYNAHYIETSALTGENVMAVFETFVREVRRKKVSKPKKSLCLIL</sequence>
<dbReference type="SMART" id="SM00175">
    <property type="entry name" value="RAB"/>
    <property type="match status" value="1"/>
</dbReference>
<dbReference type="SUPFAM" id="SSF89837">
    <property type="entry name" value="Doublecortin (DC)"/>
    <property type="match status" value="1"/>
</dbReference>
<dbReference type="InterPro" id="IPR027417">
    <property type="entry name" value="P-loop_NTPase"/>
</dbReference>
<dbReference type="InterPro" id="IPR021789">
    <property type="entry name" value="KHA_dom"/>
</dbReference>
<dbReference type="OrthoDB" id="5976022at2759"/>
<feature type="domain" description="KHA" evidence="7">
    <location>
        <begin position="5"/>
        <end position="86"/>
    </location>
</feature>
<evidence type="ECO:0000313" key="10">
    <source>
        <dbReference type="Proteomes" id="UP000282087"/>
    </source>
</evidence>
<dbReference type="InterPro" id="IPR005225">
    <property type="entry name" value="Small_GTP-bd"/>
</dbReference>
<evidence type="ECO:0000313" key="8">
    <source>
        <dbReference type="EMBL" id="RMX66279.1"/>
    </source>
</evidence>
<dbReference type="PROSITE" id="PS51419">
    <property type="entry name" value="RAB"/>
    <property type="match status" value="1"/>
</dbReference>
<dbReference type="SMART" id="SM00174">
    <property type="entry name" value="RHO"/>
    <property type="match status" value="1"/>
</dbReference>
<dbReference type="InterPro" id="IPR036572">
    <property type="entry name" value="Doublecortin_dom_sf"/>
</dbReference>
<dbReference type="NCBIfam" id="TIGR00231">
    <property type="entry name" value="small_GTP"/>
    <property type="match status" value="1"/>
</dbReference>
<evidence type="ECO:0000256" key="4">
    <source>
        <dbReference type="ARBA" id="ARBA00022801"/>
    </source>
</evidence>
<keyword evidence="6" id="KW-0472">Membrane</keyword>
<reference evidence="10 11" key="1">
    <citation type="submission" date="2018-06" db="EMBL/GenBank/DDBJ databases">
        <title>Comparative genomics of downy mildews reveals potential adaptations to biotrophy.</title>
        <authorList>
            <person name="Fletcher K."/>
            <person name="Klosterman S.J."/>
            <person name="Derevnina L."/>
            <person name="Martin F."/>
            <person name="Koike S."/>
            <person name="Reyes Chin-Wo S."/>
            <person name="Mou B."/>
            <person name="Michelmore R."/>
        </authorList>
    </citation>
    <scope>NUCLEOTIDE SEQUENCE [LARGE SCALE GENOMIC DNA]</scope>
    <source>
        <strain evidence="9 11">R13</strain>
        <strain evidence="8 10">R14</strain>
    </source>
</reference>